<sequence length="153" mass="17010">MALPKIVLRALHKGFLATRPLTLGVRCALFDAQGRIFLVRHTYMTGWFMPGGGVEAGETAGEAMRREVREEGNIELQGEPALFNLYFNNQASRRDHVALFRSDSFVQSAPKVPDREIAEAGFFAPDALPEDATPATHRRLRELAGEVPASPYW</sequence>
<dbReference type="Proteomes" id="UP001163223">
    <property type="component" value="Chromosome"/>
</dbReference>
<reference evidence="1" key="1">
    <citation type="submission" date="2022-11" db="EMBL/GenBank/DDBJ databases">
        <title>beta-Carotene-producing bacterium, Jeongeuplla avenae sp. nov., alleviates the salt stress of Arabidopsis seedlings.</title>
        <authorList>
            <person name="Jiang L."/>
            <person name="Lee J."/>
        </authorList>
    </citation>
    <scope>NUCLEOTIDE SEQUENCE</scope>
    <source>
        <strain evidence="1">DY_R2A_6</strain>
    </source>
</reference>
<proteinExistence type="predicted"/>
<protein>
    <submittedName>
        <fullName evidence="1">NUDIX domain-containing protein</fullName>
    </submittedName>
</protein>
<keyword evidence="2" id="KW-1185">Reference proteome</keyword>
<evidence type="ECO:0000313" key="1">
    <source>
        <dbReference type="EMBL" id="WAJ30043.1"/>
    </source>
</evidence>
<dbReference type="EMBL" id="CP113520">
    <property type="protein sequence ID" value="WAJ30043.1"/>
    <property type="molecule type" value="Genomic_DNA"/>
</dbReference>
<name>A0ACD4NTI1_9HYPH</name>
<gene>
    <name evidence="1" type="ORF">OXU80_07480</name>
</gene>
<evidence type="ECO:0000313" key="2">
    <source>
        <dbReference type="Proteomes" id="UP001163223"/>
    </source>
</evidence>
<organism evidence="1 2">
    <name type="scientific">Antarcticirhabdus aurantiaca</name>
    <dbReference type="NCBI Taxonomy" id="2606717"/>
    <lineage>
        <taxon>Bacteria</taxon>
        <taxon>Pseudomonadati</taxon>
        <taxon>Pseudomonadota</taxon>
        <taxon>Alphaproteobacteria</taxon>
        <taxon>Hyphomicrobiales</taxon>
        <taxon>Aurantimonadaceae</taxon>
        <taxon>Antarcticirhabdus</taxon>
    </lineage>
</organism>
<accession>A0ACD4NTI1</accession>